<comment type="similarity">
    <text evidence="2">Belongs to the Tom22 family.</text>
</comment>
<evidence type="ECO:0000256" key="7">
    <source>
        <dbReference type="ARBA" id="ARBA00022989"/>
    </source>
</evidence>
<reference evidence="14" key="1">
    <citation type="submission" date="2013-11" db="EMBL/GenBank/DDBJ databases">
        <title>Genome sequence of the fusiform rust pathogen reveals effectors for host alternation and coevolution with pine.</title>
        <authorList>
            <consortium name="DOE Joint Genome Institute"/>
            <person name="Smith K."/>
            <person name="Pendleton A."/>
            <person name="Kubisiak T."/>
            <person name="Anderson C."/>
            <person name="Salamov A."/>
            <person name="Aerts A."/>
            <person name="Riley R."/>
            <person name="Clum A."/>
            <person name="Lindquist E."/>
            <person name="Ence D."/>
            <person name="Campbell M."/>
            <person name="Kronenberg Z."/>
            <person name="Feau N."/>
            <person name="Dhillon B."/>
            <person name="Hamelin R."/>
            <person name="Burleigh J."/>
            <person name="Smith J."/>
            <person name="Yandell M."/>
            <person name="Nelson C."/>
            <person name="Grigoriev I."/>
            <person name="Davis J."/>
        </authorList>
    </citation>
    <scope>NUCLEOTIDE SEQUENCE</scope>
    <source>
        <strain evidence="14">G11</strain>
    </source>
</reference>
<dbReference type="GO" id="GO:0005741">
    <property type="term" value="C:mitochondrial outer membrane"/>
    <property type="evidence" value="ECO:0007669"/>
    <property type="project" value="UniProtKB-SubCell"/>
</dbReference>
<evidence type="ECO:0008006" key="16">
    <source>
        <dbReference type="Google" id="ProtNLM"/>
    </source>
</evidence>
<dbReference type="OrthoDB" id="10016939at2759"/>
<feature type="compositionally biased region" description="Acidic residues" evidence="12">
    <location>
        <begin position="8"/>
        <end position="25"/>
    </location>
</feature>
<evidence type="ECO:0000256" key="4">
    <source>
        <dbReference type="ARBA" id="ARBA00022692"/>
    </source>
</evidence>
<keyword evidence="5" id="KW-1000">Mitochondrion outer membrane</keyword>
<dbReference type="AlphaFoldDB" id="A0A9P6NMB4"/>
<evidence type="ECO:0000256" key="6">
    <source>
        <dbReference type="ARBA" id="ARBA00022927"/>
    </source>
</evidence>
<protein>
    <recommendedName>
        <fullName evidence="16">Mitochondrial import receptor subunit tom22</fullName>
    </recommendedName>
</protein>
<accession>A0A9P6NMB4</accession>
<keyword evidence="10 13" id="KW-0472">Membrane</keyword>
<dbReference type="PANTHER" id="PTHR12504:SF0">
    <property type="entry name" value="MITOCHONDRIAL IMPORT RECEPTOR SUBUNIT TOM22 HOMOLOG"/>
    <property type="match status" value="1"/>
</dbReference>
<evidence type="ECO:0000256" key="9">
    <source>
        <dbReference type="ARBA" id="ARBA00023128"/>
    </source>
</evidence>
<evidence type="ECO:0000256" key="13">
    <source>
        <dbReference type="SAM" id="Phobius"/>
    </source>
</evidence>
<keyword evidence="3" id="KW-0813">Transport</keyword>
<evidence type="ECO:0000313" key="14">
    <source>
        <dbReference type="EMBL" id="KAG0146777.1"/>
    </source>
</evidence>
<dbReference type="GO" id="GO:0006886">
    <property type="term" value="P:intracellular protein transport"/>
    <property type="evidence" value="ECO:0007669"/>
    <property type="project" value="InterPro"/>
</dbReference>
<keyword evidence="9" id="KW-0496">Mitochondrion</keyword>
<keyword evidence="7 13" id="KW-1133">Transmembrane helix</keyword>
<keyword evidence="6" id="KW-0653">Protein transport</keyword>
<keyword evidence="4 13" id="KW-0812">Transmembrane</keyword>
<evidence type="ECO:0000256" key="12">
    <source>
        <dbReference type="SAM" id="MobiDB-lite"/>
    </source>
</evidence>
<dbReference type="PANTHER" id="PTHR12504">
    <property type="entry name" value="MITOCHONDRIAL IMPORT RECEPTOR SUBUNIT TOM22"/>
    <property type="match status" value="1"/>
</dbReference>
<evidence type="ECO:0000256" key="2">
    <source>
        <dbReference type="ARBA" id="ARBA00009874"/>
    </source>
</evidence>
<name>A0A9P6NMB4_9BASI</name>
<keyword evidence="8" id="KW-0811">Translocation</keyword>
<evidence type="ECO:0000256" key="5">
    <source>
        <dbReference type="ARBA" id="ARBA00022787"/>
    </source>
</evidence>
<feature type="region of interest" description="Disordered" evidence="12">
    <location>
        <begin position="141"/>
        <end position="161"/>
    </location>
</feature>
<comment type="subcellular location">
    <subcellularLocation>
        <location evidence="1">Mitochondrion outer membrane</location>
        <topology evidence="1">Single-pass membrane protein</topology>
    </subcellularLocation>
</comment>
<evidence type="ECO:0000256" key="10">
    <source>
        <dbReference type="ARBA" id="ARBA00023136"/>
    </source>
</evidence>
<evidence type="ECO:0000256" key="3">
    <source>
        <dbReference type="ARBA" id="ARBA00022448"/>
    </source>
</evidence>
<sequence>IEELKAEDSDDGFVTESDNSSDSDPSELALKTRTCESDDDDDLEEALRAFRIEDETVWDRLYALRDIISPSTRAGLGETWDQLCNSTKSTTKFMGNFAWVVTTSMILIGLPMALSIEGESMLVAHEKEMERQTQGQQTILGASGNALKSDQPRTAVTPTGF</sequence>
<feature type="region of interest" description="Disordered" evidence="12">
    <location>
        <begin position="1"/>
        <end position="37"/>
    </location>
</feature>
<evidence type="ECO:0000256" key="1">
    <source>
        <dbReference type="ARBA" id="ARBA00004572"/>
    </source>
</evidence>
<dbReference type="Pfam" id="PF04281">
    <property type="entry name" value="Tom22"/>
    <property type="match status" value="1"/>
</dbReference>
<dbReference type="CDD" id="cd22884">
    <property type="entry name" value="TOM22"/>
    <property type="match status" value="1"/>
</dbReference>
<evidence type="ECO:0000313" key="15">
    <source>
        <dbReference type="Proteomes" id="UP000886653"/>
    </source>
</evidence>
<proteinExistence type="inferred from homology"/>
<feature type="transmembrane region" description="Helical" evidence="13">
    <location>
        <begin position="97"/>
        <end position="116"/>
    </location>
</feature>
<comment type="caution">
    <text evidence="14">The sequence shown here is derived from an EMBL/GenBank/DDBJ whole genome shotgun (WGS) entry which is preliminary data.</text>
</comment>
<keyword evidence="11" id="KW-0675">Receptor</keyword>
<dbReference type="EMBL" id="MU167256">
    <property type="protein sequence ID" value="KAG0146777.1"/>
    <property type="molecule type" value="Genomic_DNA"/>
</dbReference>
<dbReference type="InterPro" id="IPR005683">
    <property type="entry name" value="Tom22"/>
</dbReference>
<feature type="non-terminal residue" evidence="14">
    <location>
        <position position="1"/>
    </location>
</feature>
<dbReference type="Proteomes" id="UP000886653">
    <property type="component" value="Unassembled WGS sequence"/>
</dbReference>
<evidence type="ECO:0000256" key="11">
    <source>
        <dbReference type="ARBA" id="ARBA00023170"/>
    </source>
</evidence>
<keyword evidence="15" id="KW-1185">Reference proteome</keyword>
<evidence type="ECO:0000256" key="8">
    <source>
        <dbReference type="ARBA" id="ARBA00023010"/>
    </source>
</evidence>
<organism evidence="14 15">
    <name type="scientific">Cronartium quercuum f. sp. fusiforme G11</name>
    <dbReference type="NCBI Taxonomy" id="708437"/>
    <lineage>
        <taxon>Eukaryota</taxon>
        <taxon>Fungi</taxon>
        <taxon>Dikarya</taxon>
        <taxon>Basidiomycota</taxon>
        <taxon>Pucciniomycotina</taxon>
        <taxon>Pucciniomycetes</taxon>
        <taxon>Pucciniales</taxon>
        <taxon>Coleosporiaceae</taxon>
        <taxon>Cronartium</taxon>
    </lineage>
</organism>
<gene>
    <name evidence="14" type="ORF">CROQUDRAFT_656966</name>
</gene>